<name>A0ABW2R0G7_9NEIS</name>
<proteinExistence type="predicted"/>
<accession>A0ABW2R0G7</accession>
<organism evidence="2 3">
    <name type="scientific">Iodobacter arcticus</name>
    <dbReference type="NCBI Taxonomy" id="590593"/>
    <lineage>
        <taxon>Bacteria</taxon>
        <taxon>Pseudomonadati</taxon>
        <taxon>Pseudomonadota</taxon>
        <taxon>Betaproteobacteria</taxon>
        <taxon>Neisseriales</taxon>
        <taxon>Chitinibacteraceae</taxon>
        <taxon>Iodobacter</taxon>
    </lineage>
</organism>
<sequence length="118" mass="12819">MLRAFLSLILILIAPAGFAAIESSTTLAPTDVISFRSHSVRHTFPLVHNMHMLWANGLAAGSTSVYLYASDDPFLYATTLKAVTSREKMLVIYDTDPATRGPWGDASSSMLTSITILK</sequence>
<comment type="caution">
    <text evidence="2">The sequence shown here is derived from an EMBL/GenBank/DDBJ whole genome shotgun (WGS) entry which is preliminary data.</text>
</comment>
<protein>
    <submittedName>
        <fullName evidence="2">Uncharacterized protein</fullName>
    </submittedName>
</protein>
<feature type="signal peptide" evidence="1">
    <location>
        <begin position="1"/>
        <end position="19"/>
    </location>
</feature>
<feature type="chain" id="PRO_5046990440" evidence="1">
    <location>
        <begin position="20"/>
        <end position="118"/>
    </location>
</feature>
<evidence type="ECO:0000313" key="2">
    <source>
        <dbReference type="EMBL" id="MFC7420819.1"/>
    </source>
</evidence>
<dbReference type="RefSeq" id="WP_380188414.1">
    <property type="nucleotide sequence ID" value="NZ_JBHTBQ010000027.1"/>
</dbReference>
<keyword evidence="1" id="KW-0732">Signal</keyword>
<reference evidence="3" key="1">
    <citation type="journal article" date="2019" name="Int. J. Syst. Evol. Microbiol.">
        <title>The Global Catalogue of Microorganisms (GCM) 10K type strain sequencing project: providing services to taxonomists for standard genome sequencing and annotation.</title>
        <authorList>
            <consortium name="The Broad Institute Genomics Platform"/>
            <consortium name="The Broad Institute Genome Sequencing Center for Infectious Disease"/>
            <person name="Wu L."/>
            <person name="Ma J."/>
        </authorList>
    </citation>
    <scope>NUCLEOTIDE SEQUENCE [LARGE SCALE GENOMIC DNA]</scope>
    <source>
        <strain evidence="3">CCUG 62945</strain>
    </source>
</reference>
<gene>
    <name evidence="2" type="ORF">ACFQNF_13195</name>
</gene>
<keyword evidence="3" id="KW-1185">Reference proteome</keyword>
<evidence type="ECO:0000256" key="1">
    <source>
        <dbReference type="SAM" id="SignalP"/>
    </source>
</evidence>
<evidence type="ECO:0000313" key="3">
    <source>
        <dbReference type="Proteomes" id="UP001596473"/>
    </source>
</evidence>
<dbReference type="EMBL" id="JBHTBQ010000027">
    <property type="protein sequence ID" value="MFC7420819.1"/>
    <property type="molecule type" value="Genomic_DNA"/>
</dbReference>
<dbReference type="Proteomes" id="UP001596473">
    <property type="component" value="Unassembled WGS sequence"/>
</dbReference>